<dbReference type="Pfam" id="PF02566">
    <property type="entry name" value="OsmC"/>
    <property type="match status" value="1"/>
</dbReference>
<dbReference type="EMBL" id="BMGI01000002">
    <property type="protein sequence ID" value="GGD34628.1"/>
    <property type="molecule type" value="Genomic_DNA"/>
</dbReference>
<dbReference type="RefSeq" id="WP_188527330.1">
    <property type="nucleotide sequence ID" value="NZ_BMGI01000002.1"/>
</dbReference>
<dbReference type="Gene3D" id="3.30.300.20">
    <property type="match status" value="1"/>
</dbReference>
<dbReference type="InterPro" id="IPR015946">
    <property type="entry name" value="KH_dom-like_a/b"/>
</dbReference>
<keyword evidence="2" id="KW-1185">Reference proteome</keyword>
<dbReference type="InterPro" id="IPR036102">
    <property type="entry name" value="OsmC/Ohrsf"/>
</dbReference>
<dbReference type="InterPro" id="IPR052707">
    <property type="entry name" value="OsmC_Ohr_Peroxiredoxin"/>
</dbReference>
<accession>A0ABQ1QNG3</accession>
<dbReference type="NCBIfam" id="TIGR03562">
    <property type="entry name" value="osmo_induc_OsmC"/>
    <property type="match status" value="1"/>
</dbReference>
<dbReference type="PANTHER" id="PTHR42830:SF1">
    <property type="entry name" value="OSMOTICALLY INDUCIBLE FAMILY PROTEIN"/>
    <property type="match status" value="1"/>
</dbReference>
<protein>
    <submittedName>
        <fullName evidence="1">Osmotically inducible protein OsmC</fullName>
    </submittedName>
</protein>
<dbReference type="PANTHER" id="PTHR42830">
    <property type="entry name" value="OSMOTICALLY INDUCIBLE FAMILY PROTEIN"/>
    <property type="match status" value="1"/>
</dbReference>
<evidence type="ECO:0000313" key="2">
    <source>
        <dbReference type="Proteomes" id="UP000617355"/>
    </source>
</evidence>
<proteinExistence type="predicted"/>
<dbReference type="InterPro" id="IPR019904">
    <property type="entry name" value="Peroxiredoxin_OsmC"/>
</dbReference>
<evidence type="ECO:0000313" key="1">
    <source>
        <dbReference type="EMBL" id="GGD34628.1"/>
    </source>
</evidence>
<reference evidence="2" key="1">
    <citation type="journal article" date="2019" name="Int. J. Syst. Evol. Microbiol.">
        <title>The Global Catalogue of Microorganisms (GCM) 10K type strain sequencing project: providing services to taxonomists for standard genome sequencing and annotation.</title>
        <authorList>
            <consortium name="The Broad Institute Genomics Platform"/>
            <consortium name="The Broad Institute Genome Sequencing Center for Infectious Disease"/>
            <person name="Wu L."/>
            <person name="Ma J."/>
        </authorList>
    </citation>
    <scope>NUCLEOTIDE SEQUENCE [LARGE SCALE GENOMIC DNA]</scope>
    <source>
        <strain evidence="2">CGMCC 1.12922</strain>
    </source>
</reference>
<organism evidence="1 2">
    <name type="scientific">Sinisalibacter lacisalsi</name>
    <dbReference type="NCBI Taxonomy" id="1526570"/>
    <lineage>
        <taxon>Bacteria</taxon>
        <taxon>Pseudomonadati</taxon>
        <taxon>Pseudomonadota</taxon>
        <taxon>Alphaproteobacteria</taxon>
        <taxon>Rhodobacterales</taxon>
        <taxon>Roseobacteraceae</taxon>
        <taxon>Sinisalibacter</taxon>
    </lineage>
</organism>
<name>A0ABQ1QNG3_9RHOB</name>
<dbReference type="Proteomes" id="UP000617355">
    <property type="component" value="Unassembled WGS sequence"/>
</dbReference>
<comment type="caution">
    <text evidence="1">The sequence shown here is derived from an EMBL/GenBank/DDBJ whole genome shotgun (WGS) entry which is preliminary data.</text>
</comment>
<dbReference type="InterPro" id="IPR003718">
    <property type="entry name" value="OsmC/Ohr_fam"/>
</dbReference>
<dbReference type="SUPFAM" id="SSF82784">
    <property type="entry name" value="OsmC-like"/>
    <property type="match status" value="1"/>
</dbReference>
<sequence>MIRKHGSAIWEGTLKDGQGHLSSQSGVLDGVAYDFRERFEDKPGTNPEELIGAAHAACFSMALANILAEQGITAERIETRSTISLSMEDGPKIVNAHLETTIKAPGDEAAILKAAEAAETGCPISQLLGCEITMDAKLA</sequence>
<gene>
    <name evidence="1" type="primary">osmC</name>
    <name evidence="1" type="ORF">GCM10011358_18360</name>
</gene>